<keyword evidence="2" id="KW-1185">Reference proteome</keyword>
<dbReference type="AlphaFoldDB" id="A0A2C5ZRI2"/>
<proteinExistence type="predicted"/>
<accession>A0A2C5ZRI2</accession>
<protein>
    <submittedName>
        <fullName evidence="1">Uncharacterized protein</fullName>
    </submittedName>
</protein>
<comment type="caution">
    <text evidence="1">The sequence shown here is derived from an EMBL/GenBank/DDBJ whole genome shotgun (WGS) entry which is preliminary data.</text>
</comment>
<dbReference type="Proteomes" id="UP000224854">
    <property type="component" value="Unassembled WGS sequence"/>
</dbReference>
<dbReference type="EMBL" id="NJEU01000082">
    <property type="protein sequence ID" value="PHH82034.1"/>
    <property type="molecule type" value="Genomic_DNA"/>
</dbReference>
<evidence type="ECO:0000313" key="2">
    <source>
        <dbReference type="Proteomes" id="UP000224854"/>
    </source>
</evidence>
<organism evidence="1 2">
    <name type="scientific">Ophiocordyceps australis</name>
    <dbReference type="NCBI Taxonomy" id="1399860"/>
    <lineage>
        <taxon>Eukaryota</taxon>
        <taxon>Fungi</taxon>
        <taxon>Dikarya</taxon>
        <taxon>Ascomycota</taxon>
        <taxon>Pezizomycotina</taxon>
        <taxon>Sordariomycetes</taxon>
        <taxon>Hypocreomycetidae</taxon>
        <taxon>Hypocreales</taxon>
        <taxon>Ophiocordycipitaceae</taxon>
        <taxon>Ophiocordyceps</taxon>
    </lineage>
</organism>
<reference evidence="1 2" key="1">
    <citation type="submission" date="2017-06" db="EMBL/GenBank/DDBJ databases">
        <title>Ant-infecting Ophiocordyceps genomes reveal a high diversity of potential behavioral manipulation genes and a possible major role for enterotoxins.</title>
        <authorList>
            <person name="De Bekker C."/>
            <person name="Evans H.C."/>
            <person name="Brachmann A."/>
            <person name="Hughes D.P."/>
        </authorList>
    </citation>
    <scope>NUCLEOTIDE SEQUENCE [LARGE SCALE GENOMIC DNA]</scope>
    <source>
        <strain evidence="1 2">1348a</strain>
    </source>
</reference>
<dbReference type="OrthoDB" id="3439869at2759"/>
<name>A0A2C5ZRI2_9HYPO</name>
<evidence type="ECO:0000313" key="1">
    <source>
        <dbReference type="EMBL" id="PHH82034.1"/>
    </source>
</evidence>
<sequence length="116" mass="13207">MRTSRAKTRAYLQEKKGLMRVYATGDWVLRTRLRTKKHEPFYDGPWAIVACHQGNTYSLASLGGFCLESRYNGTNLFPAYVRDGHPVRSLWYASQAALRRDRELLAAAAGLHQGYV</sequence>
<gene>
    <name evidence="1" type="ORF">CDD82_7233</name>
</gene>